<evidence type="ECO:0000256" key="5">
    <source>
        <dbReference type="ARBA" id="ARBA00023136"/>
    </source>
</evidence>
<keyword evidence="3 6" id="KW-0812">Transmembrane</keyword>
<comment type="caution">
    <text evidence="7">The sequence shown here is derived from an EMBL/GenBank/DDBJ whole genome shotgun (WGS) entry which is preliminary data.</text>
</comment>
<evidence type="ECO:0000256" key="4">
    <source>
        <dbReference type="ARBA" id="ARBA00022989"/>
    </source>
</evidence>
<reference evidence="7 8" key="1">
    <citation type="journal article" date="2023" name="Plants (Basel)">
        <title>Bridging the Gap: Combining Genomics and Transcriptomics Approaches to Understand Stylosanthes scabra, an Orphan Legume from the Brazilian Caatinga.</title>
        <authorList>
            <person name="Ferreira-Neto J.R.C."/>
            <person name="da Silva M.D."/>
            <person name="Binneck E."/>
            <person name="de Melo N.F."/>
            <person name="da Silva R.H."/>
            <person name="de Melo A.L.T.M."/>
            <person name="Pandolfi V."/>
            <person name="Bustamante F.O."/>
            <person name="Brasileiro-Vidal A.C."/>
            <person name="Benko-Iseppon A.M."/>
        </authorList>
    </citation>
    <scope>NUCLEOTIDE SEQUENCE [LARGE SCALE GENOMIC DNA]</scope>
    <source>
        <tissue evidence="7">Leaves</tissue>
    </source>
</reference>
<evidence type="ECO:0000256" key="2">
    <source>
        <dbReference type="ARBA" id="ARBA00008821"/>
    </source>
</evidence>
<dbReference type="EMBL" id="JASCZI010183444">
    <property type="protein sequence ID" value="MED6189398.1"/>
    <property type="molecule type" value="Genomic_DNA"/>
</dbReference>
<organism evidence="7 8">
    <name type="scientific">Stylosanthes scabra</name>
    <dbReference type="NCBI Taxonomy" id="79078"/>
    <lineage>
        <taxon>Eukaryota</taxon>
        <taxon>Viridiplantae</taxon>
        <taxon>Streptophyta</taxon>
        <taxon>Embryophyta</taxon>
        <taxon>Tracheophyta</taxon>
        <taxon>Spermatophyta</taxon>
        <taxon>Magnoliopsida</taxon>
        <taxon>eudicotyledons</taxon>
        <taxon>Gunneridae</taxon>
        <taxon>Pentapetalae</taxon>
        <taxon>rosids</taxon>
        <taxon>fabids</taxon>
        <taxon>Fabales</taxon>
        <taxon>Fabaceae</taxon>
        <taxon>Papilionoideae</taxon>
        <taxon>50 kb inversion clade</taxon>
        <taxon>dalbergioids sensu lato</taxon>
        <taxon>Dalbergieae</taxon>
        <taxon>Pterocarpus clade</taxon>
        <taxon>Stylosanthes</taxon>
    </lineage>
</organism>
<dbReference type="InterPro" id="IPR006043">
    <property type="entry name" value="NCS2"/>
</dbReference>
<sequence>MITTLYTTALHFSGKVGGFIASIPDVIVASLLCFMWVMLIALGLSNLRYRRAGSSRNIIIVGLSLLFSLSIPAYFQQSGLSPNSNMSVPNYSSPMLWPLMDLYRARMEGRKHS</sequence>
<evidence type="ECO:0000313" key="8">
    <source>
        <dbReference type="Proteomes" id="UP001341840"/>
    </source>
</evidence>
<dbReference type="Pfam" id="PF00860">
    <property type="entry name" value="Xan_ur_permease"/>
    <property type="match status" value="1"/>
</dbReference>
<dbReference type="PANTHER" id="PTHR11119">
    <property type="entry name" value="XANTHINE-URACIL / VITAMIN C PERMEASE FAMILY MEMBER"/>
    <property type="match status" value="1"/>
</dbReference>
<proteinExistence type="inferred from homology"/>
<feature type="transmembrane region" description="Helical" evidence="6">
    <location>
        <begin position="57"/>
        <end position="75"/>
    </location>
</feature>
<name>A0ABU6WYV3_9FABA</name>
<gene>
    <name evidence="7" type="primary">NAT12_3</name>
    <name evidence="7" type="ORF">PIB30_095641</name>
</gene>
<evidence type="ECO:0000256" key="1">
    <source>
        <dbReference type="ARBA" id="ARBA00004141"/>
    </source>
</evidence>
<comment type="similarity">
    <text evidence="2">Belongs to the nucleobase:cation symporter-2 (NCS2) (TC 2.A.40) family.</text>
</comment>
<keyword evidence="8" id="KW-1185">Reference proteome</keyword>
<comment type="subcellular location">
    <subcellularLocation>
        <location evidence="1">Membrane</location>
        <topology evidence="1">Multi-pass membrane protein</topology>
    </subcellularLocation>
</comment>
<protein>
    <submittedName>
        <fullName evidence="7">Nucleobase-ascorbate transporter 12</fullName>
    </submittedName>
</protein>
<keyword evidence="4 6" id="KW-1133">Transmembrane helix</keyword>
<dbReference type="Proteomes" id="UP001341840">
    <property type="component" value="Unassembled WGS sequence"/>
</dbReference>
<accession>A0ABU6WYV3</accession>
<evidence type="ECO:0000313" key="7">
    <source>
        <dbReference type="EMBL" id="MED6189398.1"/>
    </source>
</evidence>
<keyword evidence="5 6" id="KW-0472">Membrane</keyword>
<feature type="transmembrane region" description="Helical" evidence="6">
    <location>
        <begin position="26"/>
        <end position="45"/>
    </location>
</feature>
<evidence type="ECO:0000256" key="3">
    <source>
        <dbReference type="ARBA" id="ARBA00022692"/>
    </source>
</evidence>
<evidence type="ECO:0000256" key="6">
    <source>
        <dbReference type="SAM" id="Phobius"/>
    </source>
</evidence>